<name>A0A7R8Z5K8_TIMDO</name>
<proteinExistence type="predicted"/>
<accession>A0A7R8Z5K8</accession>
<dbReference type="AlphaFoldDB" id="A0A7R8Z5K8"/>
<dbReference type="EMBL" id="OA565404">
    <property type="protein sequence ID" value="CAD7196943.1"/>
    <property type="molecule type" value="Genomic_DNA"/>
</dbReference>
<gene>
    <name evidence="1" type="ORF">TDIB3V08_LOCUS3268</name>
</gene>
<organism evidence="1">
    <name type="scientific">Timema douglasi</name>
    <name type="common">Walking stick</name>
    <dbReference type="NCBI Taxonomy" id="61478"/>
    <lineage>
        <taxon>Eukaryota</taxon>
        <taxon>Metazoa</taxon>
        <taxon>Ecdysozoa</taxon>
        <taxon>Arthropoda</taxon>
        <taxon>Hexapoda</taxon>
        <taxon>Insecta</taxon>
        <taxon>Pterygota</taxon>
        <taxon>Neoptera</taxon>
        <taxon>Polyneoptera</taxon>
        <taxon>Phasmatodea</taxon>
        <taxon>Timematodea</taxon>
        <taxon>Timematoidea</taxon>
        <taxon>Timematidae</taxon>
        <taxon>Timema</taxon>
    </lineage>
</organism>
<reference evidence="1" key="1">
    <citation type="submission" date="2020-11" db="EMBL/GenBank/DDBJ databases">
        <authorList>
            <person name="Tran Van P."/>
        </authorList>
    </citation>
    <scope>NUCLEOTIDE SEQUENCE</scope>
</reference>
<evidence type="ECO:0000313" key="1">
    <source>
        <dbReference type="EMBL" id="CAD7196943.1"/>
    </source>
</evidence>
<sequence>MAGRVEDGRQHSWLNLLDCDNAAFLACADRSSPRENQRDAIHHGQLITFLVHTRNLFTISLENVVV</sequence>
<protein>
    <submittedName>
        <fullName evidence="1">Uncharacterized protein</fullName>
    </submittedName>
</protein>